<gene>
    <name evidence="2" type="ORF">ABWK59_30490</name>
</gene>
<name>A0AAU8K445_9ACTN</name>
<dbReference type="AlphaFoldDB" id="A0AAU8K445"/>
<dbReference type="RefSeq" id="WP_354643873.1">
    <property type="nucleotide sequence ID" value="NZ_CP159872.1"/>
</dbReference>
<organism evidence="2">
    <name type="scientific">Kitasatospora camelliae</name>
    <dbReference type="NCBI Taxonomy" id="3156397"/>
    <lineage>
        <taxon>Bacteria</taxon>
        <taxon>Bacillati</taxon>
        <taxon>Actinomycetota</taxon>
        <taxon>Actinomycetes</taxon>
        <taxon>Kitasatosporales</taxon>
        <taxon>Streptomycetaceae</taxon>
        <taxon>Kitasatospora</taxon>
    </lineage>
</organism>
<dbReference type="EMBL" id="CP159872">
    <property type="protein sequence ID" value="XCM82938.1"/>
    <property type="molecule type" value="Genomic_DNA"/>
</dbReference>
<feature type="region of interest" description="Disordered" evidence="1">
    <location>
        <begin position="441"/>
        <end position="490"/>
    </location>
</feature>
<sequence>MATRFWLTSSAPPYTPTTKRGAWDVSTGEDVQYLGRKPAGSAGTSTINVGSTAADRDILLHRSISDGAVKAGTVAGTVTWMIGAKESNAALNGFFHLHIYVTSGDTDTPRGTLLTDSIGATEFGTTAIGATEGAKTLSSVAVQVGDRIVVEIGYRANAGSSTQNATINYGNTGTTDLSAGSASVTSQPGWVEFSGADGLWTKSFSALTDQFPSSIDSKWTASAGVSATGGRARINCTTATPNMYTATAYEIQSSSLAFKVPTLPVTGGGSTVTFSAYLMPGPTVSTTNLEFEYSPNTGNLVLRSNVGGTDASPTTLTYNATDHLWWRFREASGQILLETSPDNSTWTTRRTISTPSQWMLQGNLIAYFEASRASGTADFAEIDDINPPAGQTQALGVASASETAQASGKAKTKTVTLAAGSETAQALGRAKRISLGVATEANAGQPVGHTRQRAAAPTAAVETGQPLGRTKARQLGPATSTDATQALPTTRGAVLGQAAETASAQPITATKRQALTPASTADTATDMAATKGRLLSPAAAADTASAIVGAKTRATGAAATIDTAQPTGAAKTRATSPAAGTDVTQGFSATKTKPLTPAAETATSPTVGAAKSRPLAPAAEQAEAQPLTGSGAYPLPAAQHTDTAQPIGRTKTRALPPASTLDGAQPVSAAQPHPIDPAAATDSAQPITPTKRVALGPAFDYATVPPAGRAKTTPLGRAAEAGTAQALTAPGTGTAHGIRLIGRPATAWTAGQTRAAWASSAVHTRWDADPVASPWDCRNRQGGDVNSQSTEYHEVPVTWTRGDPTAHTVQMAVIPVGHEPDDTDWHTAAWDTDDDGTTVAKLLVGPDGGAVAPTPGTYRDWVSIDAPPEHPVLFTPPFEIN</sequence>
<feature type="compositionally biased region" description="Low complexity" evidence="1">
    <location>
        <begin position="614"/>
        <end position="627"/>
    </location>
</feature>
<protein>
    <submittedName>
        <fullName evidence="2">Uncharacterized protein</fullName>
    </submittedName>
</protein>
<reference evidence="2" key="1">
    <citation type="submission" date="2024-06" db="EMBL/GenBank/DDBJ databases">
        <title>The genome sequences of Kitasatospora sp. strain HUAS MG31.</title>
        <authorList>
            <person name="Mo P."/>
        </authorList>
    </citation>
    <scope>NUCLEOTIDE SEQUENCE</scope>
    <source>
        <strain evidence="2">HUAS MG31</strain>
    </source>
</reference>
<evidence type="ECO:0000256" key="1">
    <source>
        <dbReference type="SAM" id="MobiDB-lite"/>
    </source>
</evidence>
<accession>A0AAU8K445</accession>
<feature type="region of interest" description="Disordered" evidence="1">
    <location>
        <begin position="566"/>
        <end position="630"/>
    </location>
</feature>
<feature type="region of interest" description="Disordered" evidence="1">
    <location>
        <begin position="664"/>
        <end position="685"/>
    </location>
</feature>
<dbReference type="KEGG" id="kcm:ABWK59_30490"/>
<proteinExistence type="predicted"/>
<evidence type="ECO:0000313" key="2">
    <source>
        <dbReference type="EMBL" id="XCM82938.1"/>
    </source>
</evidence>
<feature type="compositionally biased region" description="Polar residues" evidence="1">
    <location>
        <begin position="477"/>
        <end position="488"/>
    </location>
</feature>
<feature type="compositionally biased region" description="Polar residues" evidence="1">
    <location>
        <begin position="582"/>
        <end position="593"/>
    </location>
</feature>